<keyword evidence="3" id="KW-1185">Reference proteome</keyword>
<accession>A0ABV5BAJ8</accession>
<evidence type="ECO:0000313" key="3">
    <source>
        <dbReference type="Proteomes" id="UP001580407"/>
    </source>
</evidence>
<name>A0ABV5BAJ8_9BACL</name>
<evidence type="ECO:0000313" key="2">
    <source>
        <dbReference type="EMBL" id="MFB5682733.1"/>
    </source>
</evidence>
<feature type="compositionally biased region" description="Low complexity" evidence="1">
    <location>
        <begin position="45"/>
        <end position="58"/>
    </location>
</feature>
<organism evidence="2 3">
    <name type="scientific">Paenibacillus terreus</name>
    <dbReference type="NCBI Taxonomy" id="1387834"/>
    <lineage>
        <taxon>Bacteria</taxon>
        <taxon>Bacillati</taxon>
        <taxon>Bacillota</taxon>
        <taxon>Bacilli</taxon>
        <taxon>Bacillales</taxon>
        <taxon>Paenibacillaceae</taxon>
        <taxon>Paenibacillus</taxon>
    </lineage>
</organism>
<comment type="caution">
    <text evidence="2">The sequence shown here is derived from an EMBL/GenBank/DDBJ whole genome shotgun (WGS) entry which is preliminary data.</text>
</comment>
<dbReference type="Proteomes" id="UP001580407">
    <property type="component" value="Unassembled WGS sequence"/>
</dbReference>
<evidence type="ECO:0000256" key="1">
    <source>
        <dbReference type="SAM" id="MobiDB-lite"/>
    </source>
</evidence>
<feature type="region of interest" description="Disordered" evidence="1">
    <location>
        <begin position="1"/>
        <end position="62"/>
    </location>
</feature>
<sequence>MALCSLPLQGCSQNSASKDASQQPSISISTSDADPAHSSAPTPESDSAAATDTGADSSPEPEKTLLQIYNGNLQDEEKVPALVDLLGGLDWHKLNEASESGKSLEIIEYLGKNKNYITPEQYPLLFQATEGLDGASTESYSALVGELYYKNKEDVVRTIAQMNDQAKQQQIIGPIAYYLTYKDIDQEKRSLQTRLDSGKLEAEEELIVTALLDRLNHPY</sequence>
<protein>
    <submittedName>
        <fullName evidence="2">Uncharacterized protein</fullName>
    </submittedName>
</protein>
<dbReference type="RefSeq" id="WP_375533072.1">
    <property type="nucleotide sequence ID" value="NZ_JBHIRX010000004.1"/>
</dbReference>
<gene>
    <name evidence="2" type="ORF">ACE3NQ_17585</name>
</gene>
<reference evidence="2 3" key="1">
    <citation type="submission" date="2024-09" db="EMBL/GenBank/DDBJ databases">
        <authorList>
            <person name="Ruan L."/>
        </authorList>
    </citation>
    <scope>NUCLEOTIDE SEQUENCE [LARGE SCALE GENOMIC DNA]</scope>
    <source>
        <strain evidence="2 3">D33</strain>
    </source>
</reference>
<proteinExistence type="predicted"/>
<dbReference type="EMBL" id="JBHILM010000020">
    <property type="protein sequence ID" value="MFB5682733.1"/>
    <property type="molecule type" value="Genomic_DNA"/>
</dbReference>
<feature type="compositionally biased region" description="Polar residues" evidence="1">
    <location>
        <begin position="10"/>
        <end position="32"/>
    </location>
</feature>